<dbReference type="Proteomes" id="UP000036313">
    <property type="component" value="Unassembled WGS sequence"/>
</dbReference>
<dbReference type="EMBL" id="JYNU01000005">
    <property type="protein sequence ID" value="KMO80528.1"/>
    <property type="molecule type" value="Genomic_DNA"/>
</dbReference>
<dbReference type="Gene3D" id="1.10.8.500">
    <property type="entry name" value="HAMP domain in histidine kinase"/>
    <property type="match status" value="1"/>
</dbReference>
<sequence>MSLLRRRGGRIGLGVQSKVLIALLLVSVLSVLVTGSIGYVSGTNSLRSAEFKNMTQVRESRAREITQYFRTVSDAASIVTHGATTVNATRDFAAAYRELDATPPTPEDRDAVRRYYDTVFAPELSKQSGQPADPTLFVPNGNAAIALQNAYTVPAGGDFEKALTLRAAGPPDAWSEANDRYQRFFADLTTRFAFEDSLLIDTSGNVVYTAYKGADLGTNLFTGPYKATLLADSYRKALQATSVDQTFITDFERYPPAYDKPTLWVISPIGDGGAIQGVLALQLSIDGINDVMTGNREWEADGLGATGETYLAGPDRLMRSVSRRLLTDPQAFVGEVVDNGTPTEVAEREVAVKGSTLLQPVNTVAVDRALEGESGTVTDNDYIGPASLVSYMPLDIPGLNWVLVAKIDEDEALAPVNQFARNIALSTATIVLVVCILALLLSRMLTRPVARIADAVRRVRGGEVGVSIPVTTKDEFGDLAAEFNDMSESLRTKQELIDEQRREIDDLLATLMPETVAQRFRQGEQAIGGDHRDVSVIYAELLHFQDFARALSAEESVRTLNDLIEAFDAAAERHGIERVRNLHNGFLATCGLVVPRVDHASRTAAFAVDLVEVINVFNDRHDAELALRIGIDSGQVSSGLIGQRTRIYDLWGEAVDLAHRVHAATDRPGIFVSDRVHANLTALYTFTEEGRLAGPEGEEPVWSLRVPARST</sequence>
<proteinExistence type="predicted"/>
<comment type="caution">
    <text evidence="6">The sequence shown here is derived from an EMBL/GenBank/DDBJ whole genome shotgun (WGS) entry which is preliminary data.</text>
</comment>
<dbReference type="PANTHER" id="PTHR45655:SF13">
    <property type="entry name" value="SOLUBLE GUANYLATE CYCLASE GCY-32-RELATED"/>
    <property type="match status" value="1"/>
</dbReference>
<dbReference type="PATRIC" id="fig|1807.14.peg.996"/>
<dbReference type="AlphaFoldDB" id="A0A0J6WEW8"/>
<keyword evidence="3" id="KW-0472">Membrane</keyword>
<keyword evidence="6" id="KW-0456">Lyase</keyword>
<reference evidence="6 7" key="1">
    <citation type="journal article" date="2015" name="Genome Biol. Evol.">
        <title>Characterization of Three Mycobacterium spp. with Potential Use in Bioremediation by Genome Sequencing and Comparative Genomics.</title>
        <authorList>
            <person name="Das S."/>
            <person name="Pettersson B.M."/>
            <person name="Behra P.R."/>
            <person name="Ramesh M."/>
            <person name="Dasgupta S."/>
            <person name="Bhattacharya A."/>
            <person name="Kirsebom L.A."/>
        </authorList>
    </citation>
    <scope>NUCLEOTIDE SEQUENCE [LARGE SCALE GENOMIC DNA]</scope>
    <source>
        <strain evidence="6 7">DSM 44075</strain>
    </source>
</reference>
<evidence type="ECO:0000256" key="1">
    <source>
        <dbReference type="ARBA" id="ARBA00022692"/>
    </source>
</evidence>
<dbReference type="PROSITE" id="PS50885">
    <property type="entry name" value="HAMP"/>
    <property type="match status" value="1"/>
</dbReference>
<organism evidence="6 7">
    <name type="scientific">Mycolicibacterium obuense</name>
    <dbReference type="NCBI Taxonomy" id="1807"/>
    <lineage>
        <taxon>Bacteria</taxon>
        <taxon>Bacillati</taxon>
        <taxon>Actinomycetota</taxon>
        <taxon>Actinomycetes</taxon>
        <taxon>Mycobacteriales</taxon>
        <taxon>Mycobacteriaceae</taxon>
        <taxon>Mycolicibacterium</taxon>
    </lineage>
</organism>
<dbReference type="InterPro" id="IPR003660">
    <property type="entry name" value="HAMP_dom"/>
</dbReference>
<dbReference type="InterPro" id="IPR001054">
    <property type="entry name" value="A/G_cyclase"/>
</dbReference>
<protein>
    <submittedName>
        <fullName evidence="6">Adenylate cyclase</fullName>
        <ecNumber evidence="6">4.6.1.1</ecNumber>
    </submittedName>
</protein>
<accession>A0A0J6WEW8</accession>
<feature type="domain" description="Guanylate cyclase" evidence="4">
    <location>
        <begin position="535"/>
        <end position="662"/>
    </location>
</feature>
<dbReference type="SMART" id="SM00044">
    <property type="entry name" value="CYCc"/>
    <property type="match status" value="1"/>
</dbReference>
<dbReference type="RefSeq" id="WP_048422315.1">
    <property type="nucleotide sequence ID" value="NZ_JYNU01000005.1"/>
</dbReference>
<name>A0A0J6WEW8_9MYCO</name>
<dbReference type="GO" id="GO:0035556">
    <property type="term" value="P:intracellular signal transduction"/>
    <property type="evidence" value="ECO:0007669"/>
    <property type="project" value="InterPro"/>
</dbReference>
<dbReference type="Pfam" id="PF00211">
    <property type="entry name" value="Guanylate_cyc"/>
    <property type="match status" value="1"/>
</dbReference>
<dbReference type="PANTHER" id="PTHR45655">
    <property type="entry name" value="GUANYLATE CYCLASE SOLUBLE SUBUNIT BETA-2"/>
    <property type="match status" value="1"/>
</dbReference>
<dbReference type="SUPFAM" id="SSF158472">
    <property type="entry name" value="HAMP domain-like"/>
    <property type="match status" value="1"/>
</dbReference>
<dbReference type="GO" id="GO:0004016">
    <property type="term" value="F:adenylate cyclase activity"/>
    <property type="evidence" value="ECO:0007669"/>
    <property type="project" value="UniProtKB-EC"/>
</dbReference>
<dbReference type="Pfam" id="PF00672">
    <property type="entry name" value="HAMP"/>
    <property type="match status" value="1"/>
</dbReference>
<evidence type="ECO:0000259" key="4">
    <source>
        <dbReference type="PROSITE" id="PS50125"/>
    </source>
</evidence>
<dbReference type="CDD" id="cd06225">
    <property type="entry name" value="HAMP"/>
    <property type="match status" value="1"/>
</dbReference>
<evidence type="ECO:0000256" key="2">
    <source>
        <dbReference type="ARBA" id="ARBA00022989"/>
    </source>
</evidence>
<dbReference type="Gene3D" id="3.30.450.20">
    <property type="entry name" value="PAS domain"/>
    <property type="match status" value="1"/>
</dbReference>
<dbReference type="GO" id="GO:0009190">
    <property type="term" value="P:cyclic nucleotide biosynthetic process"/>
    <property type="evidence" value="ECO:0007669"/>
    <property type="project" value="InterPro"/>
</dbReference>
<dbReference type="SUPFAM" id="SSF55073">
    <property type="entry name" value="Nucleotide cyclase"/>
    <property type="match status" value="1"/>
</dbReference>
<dbReference type="PROSITE" id="PS50125">
    <property type="entry name" value="GUANYLATE_CYCLASE_2"/>
    <property type="match status" value="1"/>
</dbReference>
<dbReference type="GO" id="GO:0016020">
    <property type="term" value="C:membrane"/>
    <property type="evidence" value="ECO:0007669"/>
    <property type="project" value="InterPro"/>
</dbReference>
<dbReference type="EC" id="4.6.1.1" evidence="6"/>
<feature type="domain" description="HAMP" evidence="5">
    <location>
        <begin position="443"/>
        <end position="495"/>
    </location>
</feature>
<dbReference type="SMART" id="SM00304">
    <property type="entry name" value="HAMP"/>
    <property type="match status" value="1"/>
</dbReference>
<evidence type="ECO:0000313" key="6">
    <source>
        <dbReference type="EMBL" id="KMO80528.1"/>
    </source>
</evidence>
<evidence type="ECO:0000313" key="7">
    <source>
        <dbReference type="Proteomes" id="UP000036313"/>
    </source>
</evidence>
<feature type="transmembrane region" description="Helical" evidence="3">
    <location>
        <begin position="20"/>
        <end position="40"/>
    </location>
</feature>
<keyword evidence="2 3" id="KW-1133">Transmembrane helix</keyword>
<evidence type="ECO:0000256" key="3">
    <source>
        <dbReference type="SAM" id="Phobius"/>
    </source>
</evidence>
<keyword evidence="1 3" id="KW-0812">Transmembrane</keyword>
<feature type="transmembrane region" description="Helical" evidence="3">
    <location>
        <begin position="423"/>
        <end position="441"/>
    </location>
</feature>
<dbReference type="CDD" id="cd07302">
    <property type="entry name" value="CHD"/>
    <property type="match status" value="1"/>
</dbReference>
<gene>
    <name evidence="6" type="primary">cya_1</name>
    <name evidence="6" type="ORF">MOBUDSM44075_00992</name>
</gene>
<dbReference type="Gene3D" id="3.30.70.1230">
    <property type="entry name" value="Nucleotide cyclase"/>
    <property type="match status" value="1"/>
</dbReference>
<evidence type="ECO:0000259" key="5">
    <source>
        <dbReference type="PROSITE" id="PS50885"/>
    </source>
</evidence>
<dbReference type="InterPro" id="IPR029787">
    <property type="entry name" value="Nucleotide_cyclase"/>
</dbReference>